<comment type="pathway">
    <text evidence="2 7">Isoprenoid biosynthesis; isopentenyl diphosphate biosynthesis via DXP pathway; isopentenyl diphosphate from 1-deoxy-D-xylulose 5-phosphate: step 2/6.</text>
</comment>
<dbReference type="HAMAP" id="MF_00108">
    <property type="entry name" value="IspD"/>
    <property type="match status" value="1"/>
</dbReference>
<feature type="site" description="Positions MEP for the nucleophilic attack" evidence="7">
    <location>
        <position position="216"/>
    </location>
</feature>
<keyword evidence="6 7" id="KW-0414">Isoprene biosynthesis</keyword>
<accession>H2IV94</accession>
<dbReference type="RefSeq" id="WP_015695902.1">
    <property type="nucleotide sequence ID" value="NC_016818.1"/>
</dbReference>
<dbReference type="Gene3D" id="3.90.550.10">
    <property type="entry name" value="Spore Coat Polysaccharide Biosynthesis Protein SpsA, Chain A"/>
    <property type="match status" value="1"/>
</dbReference>
<dbReference type="InterPro" id="IPR050088">
    <property type="entry name" value="IspD/TarI_cytidylyltransf_bact"/>
</dbReference>
<dbReference type="PATRIC" id="fig|745277.3.peg.666"/>
<dbReference type="Proteomes" id="UP000009010">
    <property type="component" value="Chromosome"/>
</dbReference>
<evidence type="ECO:0000313" key="9">
    <source>
        <dbReference type="Proteomes" id="UP000009010"/>
    </source>
</evidence>
<keyword evidence="4 7" id="KW-0808">Transferase</keyword>
<dbReference type="KEGG" id="raq:Rahaq2_0697"/>
<dbReference type="EMBL" id="CP003244">
    <property type="protein sequence ID" value="AEX50623.1"/>
    <property type="molecule type" value="Genomic_DNA"/>
</dbReference>
<dbReference type="InterPro" id="IPR001228">
    <property type="entry name" value="IspD"/>
</dbReference>
<feature type="site" description="Positions MEP for the nucleophilic attack" evidence="7">
    <location>
        <position position="160"/>
    </location>
</feature>
<dbReference type="PANTHER" id="PTHR32125">
    <property type="entry name" value="2-C-METHYL-D-ERYTHRITOL 4-PHOSPHATE CYTIDYLYLTRANSFERASE, CHLOROPLASTIC"/>
    <property type="match status" value="1"/>
</dbReference>
<dbReference type="InterPro" id="IPR029044">
    <property type="entry name" value="Nucleotide-diphossugar_trans"/>
</dbReference>
<evidence type="ECO:0000256" key="4">
    <source>
        <dbReference type="ARBA" id="ARBA00022679"/>
    </source>
</evidence>
<comment type="subunit">
    <text evidence="7">Homodimer.</text>
</comment>
<dbReference type="InterPro" id="IPR018294">
    <property type="entry name" value="ISPD_synthase_CS"/>
</dbReference>
<sequence>MSHTAVSLPEVIAVLPAAGIGSRMQAECPKQYLSVGGKTLIEHSIRALLQSGRVTQVIVALSPHDTQFAQLPIASDPRIRVVAGGAERAESVMAGLDVAGDSGWVLVHDAARPCLHPDDLNNLLAISATSNVGGILAAPVRDTMKRGEPGLAAIAHTVERQDLWHALTPQFFPLELLKTCLRRALDEGATVTDEASAMEYCGFHPMLIPARADNIKVTRPEDLALAEFYLTRLSQEENA</sequence>
<dbReference type="STRING" id="745277.Rahaq2_0697"/>
<dbReference type="Pfam" id="PF01128">
    <property type="entry name" value="IspD"/>
    <property type="match status" value="1"/>
</dbReference>
<dbReference type="SUPFAM" id="SSF53448">
    <property type="entry name" value="Nucleotide-diphospho-sugar transferases"/>
    <property type="match status" value="1"/>
</dbReference>
<feature type="site" description="Transition state stabilizer" evidence="7">
    <location>
        <position position="23"/>
    </location>
</feature>
<dbReference type="OrthoDB" id="9806837at2"/>
<dbReference type="CDD" id="cd02516">
    <property type="entry name" value="CDP-ME_synthetase"/>
    <property type="match status" value="1"/>
</dbReference>
<evidence type="ECO:0000313" key="8">
    <source>
        <dbReference type="EMBL" id="AEX50623.1"/>
    </source>
</evidence>
<feature type="site" description="Transition state stabilizer" evidence="7">
    <location>
        <position position="30"/>
    </location>
</feature>
<reference evidence="8 9" key="1">
    <citation type="journal article" date="2012" name="J. Bacteriol.">
        <title>Complete Genome Sequence of Rahnella aquatilis CIP 78.65.</title>
        <authorList>
            <person name="Martinez R.J."/>
            <person name="Bruce D."/>
            <person name="Detter C."/>
            <person name="Goodwin L.A."/>
            <person name="Han J."/>
            <person name="Han C.S."/>
            <person name="Held B."/>
            <person name="Land M.L."/>
            <person name="Mikhailova N."/>
            <person name="Nolan M."/>
            <person name="Pennacchio L."/>
            <person name="Pitluck S."/>
            <person name="Tapia R."/>
            <person name="Woyke T."/>
            <person name="Sobecky P.A."/>
        </authorList>
    </citation>
    <scope>NUCLEOTIDE SEQUENCE [LARGE SCALE GENOMIC DNA]</scope>
    <source>
        <strain evidence="9">ATCC 33071 / DSM 4594 / JCM 1683 / NBRC 105701 / NCIMB 13365 / CIP 78.65</strain>
    </source>
</reference>
<evidence type="ECO:0000256" key="3">
    <source>
        <dbReference type="ARBA" id="ARBA00009789"/>
    </source>
</evidence>
<comment type="catalytic activity">
    <reaction evidence="1 7">
        <text>2-C-methyl-D-erythritol 4-phosphate + CTP + H(+) = 4-CDP-2-C-methyl-D-erythritol + diphosphate</text>
        <dbReference type="Rhea" id="RHEA:13429"/>
        <dbReference type="ChEBI" id="CHEBI:15378"/>
        <dbReference type="ChEBI" id="CHEBI:33019"/>
        <dbReference type="ChEBI" id="CHEBI:37563"/>
        <dbReference type="ChEBI" id="CHEBI:57823"/>
        <dbReference type="ChEBI" id="CHEBI:58262"/>
        <dbReference type="EC" id="2.7.7.60"/>
    </reaction>
</comment>
<keyword evidence="9" id="KW-1185">Reference proteome</keyword>
<dbReference type="PANTHER" id="PTHR32125:SF4">
    <property type="entry name" value="2-C-METHYL-D-ERYTHRITOL 4-PHOSPHATE CYTIDYLYLTRANSFERASE, CHLOROPLASTIC"/>
    <property type="match status" value="1"/>
</dbReference>
<comment type="similarity">
    <text evidence="3 7">Belongs to the IspD/TarI cytidylyltransferase family. IspD subfamily.</text>
</comment>
<keyword evidence="5 7" id="KW-0548">Nucleotidyltransferase</keyword>
<dbReference type="GO" id="GO:0050518">
    <property type="term" value="F:2-C-methyl-D-erythritol 4-phosphate cytidylyltransferase activity"/>
    <property type="evidence" value="ECO:0007669"/>
    <property type="project" value="UniProtKB-UniRule"/>
</dbReference>
<dbReference type="HOGENOM" id="CLU_061281_3_1_6"/>
<dbReference type="UniPathway" id="UPA00056">
    <property type="reaction ID" value="UER00093"/>
</dbReference>
<name>H2IV94_RAHAC</name>
<evidence type="ECO:0000256" key="6">
    <source>
        <dbReference type="ARBA" id="ARBA00023229"/>
    </source>
</evidence>
<dbReference type="eggNOG" id="COG1211">
    <property type="taxonomic scope" value="Bacteria"/>
</dbReference>
<dbReference type="PROSITE" id="PS01295">
    <property type="entry name" value="ISPD"/>
    <property type="match status" value="1"/>
</dbReference>
<dbReference type="NCBIfam" id="TIGR00453">
    <property type="entry name" value="ispD"/>
    <property type="match status" value="1"/>
</dbReference>
<proteinExistence type="inferred from homology"/>
<evidence type="ECO:0000256" key="7">
    <source>
        <dbReference type="HAMAP-Rule" id="MF_00108"/>
    </source>
</evidence>
<evidence type="ECO:0000256" key="1">
    <source>
        <dbReference type="ARBA" id="ARBA00001282"/>
    </source>
</evidence>
<evidence type="ECO:0000256" key="2">
    <source>
        <dbReference type="ARBA" id="ARBA00004787"/>
    </source>
</evidence>
<dbReference type="FunFam" id="3.90.550.10:FF:000003">
    <property type="entry name" value="2-C-methyl-D-erythritol 4-phosphate cytidylyltransferase"/>
    <property type="match status" value="1"/>
</dbReference>
<protein>
    <recommendedName>
        <fullName evidence="7">2-C-methyl-D-erythritol 4-phosphate cytidylyltransferase</fullName>
        <ecNumber evidence="7">2.7.7.60</ecNumber>
    </recommendedName>
    <alternativeName>
        <fullName evidence="7">4-diphosphocytidyl-2C-methyl-D-erythritol synthase</fullName>
    </alternativeName>
    <alternativeName>
        <fullName evidence="7">MEP cytidylyltransferase</fullName>
        <shortName evidence="7">MCT</shortName>
    </alternativeName>
</protein>
<organism evidence="8 9">
    <name type="scientific">Rahnella aquatilis (strain ATCC 33071 / DSM 4594 / JCM 1683 / NBRC 105701 / NCIMB 13365 / CIP 78.65)</name>
    <dbReference type="NCBI Taxonomy" id="745277"/>
    <lineage>
        <taxon>Bacteria</taxon>
        <taxon>Pseudomonadati</taxon>
        <taxon>Pseudomonadota</taxon>
        <taxon>Gammaproteobacteria</taxon>
        <taxon>Enterobacterales</taxon>
        <taxon>Yersiniaceae</taxon>
        <taxon>Rahnella</taxon>
    </lineage>
</organism>
<dbReference type="EC" id="2.7.7.60" evidence="7"/>
<comment type="function">
    <text evidence="7">Catalyzes the formation of 4-diphosphocytidyl-2-C-methyl-D-erythritol from CTP and 2-C-methyl-D-erythritol 4-phosphate (MEP).</text>
</comment>
<gene>
    <name evidence="7" type="primary">ispD</name>
    <name evidence="8" type="ordered locus">Rahaq2_0697</name>
</gene>
<reference evidence="9" key="2">
    <citation type="submission" date="2012-01" db="EMBL/GenBank/DDBJ databases">
        <title>Complete sequence of chromosome of Rahnella aquatilis CIP 78.65.</title>
        <authorList>
            <person name="Lucas S."/>
            <person name="Han J."/>
            <person name="Lapidus A."/>
            <person name="Cheng J.-F."/>
            <person name="Goodwin L."/>
            <person name="Pitluck S."/>
            <person name="Peters L."/>
            <person name="Ovchinnikova G."/>
            <person name="Held B."/>
            <person name="Detter J.C."/>
            <person name="Han C."/>
            <person name="Tapia R."/>
            <person name="Land M."/>
            <person name="Hauser L."/>
            <person name="Kyrpides N."/>
            <person name="Ivanova N."/>
            <person name="Pagani I."/>
            <person name="Sobecky P."/>
            <person name="Martinez R."/>
            <person name="Woyke T."/>
        </authorList>
    </citation>
    <scope>NUCLEOTIDE SEQUENCE [LARGE SCALE GENOMIC DNA]</scope>
    <source>
        <strain evidence="9">ATCC 33071 / DSM 4594 / JCM 1683 / NBRC 105701 / NCIMB 13365 / CIP 78.65</strain>
    </source>
</reference>
<dbReference type="InterPro" id="IPR034683">
    <property type="entry name" value="IspD/TarI"/>
</dbReference>
<dbReference type="GO" id="GO:0019288">
    <property type="term" value="P:isopentenyl diphosphate biosynthetic process, methylerythritol 4-phosphate pathway"/>
    <property type="evidence" value="ECO:0007669"/>
    <property type="project" value="UniProtKB-UniRule"/>
</dbReference>
<evidence type="ECO:0000256" key="5">
    <source>
        <dbReference type="ARBA" id="ARBA00022695"/>
    </source>
</evidence>
<dbReference type="AlphaFoldDB" id="H2IV94"/>